<dbReference type="GO" id="GO:0006508">
    <property type="term" value="P:proteolysis"/>
    <property type="evidence" value="ECO:0007669"/>
    <property type="project" value="UniProtKB-KW"/>
</dbReference>
<evidence type="ECO:0000256" key="7">
    <source>
        <dbReference type="ARBA" id="ARBA00022918"/>
    </source>
</evidence>
<comment type="caution">
    <text evidence="9">The sequence shown here is derived from an EMBL/GenBank/DDBJ whole genome shotgun (WGS) entry which is preliminary data.</text>
</comment>
<evidence type="ECO:0000313" key="10">
    <source>
        <dbReference type="Proteomes" id="UP000036403"/>
    </source>
</evidence>
<dbReference type="PaxDb" id="67767-A0A0J7K2D0"/>
<dbReference type="InterPro" id="IPR043128">
    <property type="entry name" value="Rev_trsase/Diguanyl_cyclase"/>
</dbReference>
<feature type="domain" description="Reverse transcriptase" evidence="8">
    <location>
        <begin position="299"/>
        <end position="483"/>
    </location>
</feature>
<dbReference type="InterPro" id="IPR000477">
    <property type="entry name" value="RT_dom"/>
</dbReference>
<dbReference type="EMBL" id="LBMM01016626">
    <property type="protein sequence ID" value="KMQ84361.1"/>
    <property type="molecule type" value="Genomic_DNA"/>
</dbReference>
<feature type="non-terminal residue" evidence="9">
    <location>
        <position position="599"/>
    </location>
</feature>
<keyword evidence="2" id="KW-0808">Transferase</keyword>
<name>A0A0J7K2D0_LASNI</name>
<dbReference type="InterPro" id="IPR051320">
    <property type="entry name" value="Viral_Replic_Matur_Polypro"/>
</dbReference>
<dbReference type="InterPro" id="IPR041577">
    <property type="entry name" value="RT_RNaseH_2"/>
</dbReference>
<dbReference type="SUPFAM" id="SSF56672">
    <property type="entry name" value="DNA/RNA polymerases"/>
    <property type="match status" value="1"/>
</dbReference>
<dbReference type="AlphaFoldDB" id="A0A0J7K2D0"/>
<dbReference type="GO" id="GO:0004519">
    <property type="term" value="F:endonuclease activity"/>
    <property type="evidence" value="ECO:0007669"/>
    <property type="project" value="UniProtKB-KW"/>
</dbReference>
<dbReference type="GO" id="GO:0008233">
    <property type="term" value="F:peptidase activity"/>
    <property type="evidence" value="ECO:0007669"/>
    <property type="project" value="UniProtKB-KW"/>
</dbReference>
<organism evidence="9 10">
    <name type="scientific">Lasius niger</name>
    <name type="common">Black garden ant</name>
    <dbReference type="NCBI Taxonomy" id="67767"/>
    <lineage>
        <taxon>Eukaryota</taxon>
        <taxon>Metazoa</taxon>
        <taxon>Ecdysozoa</taxon>
        <taxon>Arthropoda</taxon>
        <taxon>Hexapoda</taxon>
        <taxon>Insecta</taxon>
        <taxon>Pterygota</taxon>
        <taxon>Neoptera</taxon>
        <taxon>Endopterygota</taxon>
        <taxon>Hymenoptera</taxon>
        <taxon>Apocrita</taxon>
        <taxon>Aculeata</taxon>
        <taxon>Formicoidea</taxon>
        <taxon>Formicidae</taxon>
        <taxon>Formicinae</taxon>
        <taxon>Lasius</taxon>
        <taxon>Lasius</taxon>
    </lineage>
</organism>
<evidence type="ECO:0000259" key="8">
    <source>
        <dbReference type="PROSITE" id="PS50878"/>
    </source>
</evidence>
<keyword evidence="5 9" id="KW-0255">Endonuclease</keyword>
<evidence type="ECO:0000256" key="5">
    <source>
        <dbReference type="ARBA" id="ARBA00022759"/>
    </source>
</evidence>
<dbReference type="CDD" id="cd01647">
    <property type="entry name" value="RT_LTR"/>
    <property type="match status" value="1"/>
</dbReference>
<evidence type="ECO:0000313" key="9">
    <source>
        <dbReference type="EMBL" id="KMQ84361.1"/>
    </source>
</evidence>
<dbReference type="PROSITE" id="PS50878">
    <property type="entry name" value="RT_POL"/>
    <property type="match status" value="1"/>
</dbReference>
<accession>A0A0J7K2D0</accession>
<dbReference type="GO" id="GO:0003964">
    <property type="term" value="F:RNA-directed DNA polymerase activity"/>
    <property type="evidence" value="ECO:0007669"/>
    <property type="project" value="UniProtKB-KW"/>
</dbReference>
<dbReference type="PANTHER" id="PTHR33064:SF37">
    <property type="entry name" value="RIBONUCLEASE H"/>
    <property type="match status" value="1"/>
</dbReference>
<keyword evidence="4" id="KW-0540">Nuclease</keyword>
<dbReference type="STRING" id="67767.A0A0J7K2D0"/>
<dbReference type="OrthoDB" id="7554945at2759"/>
<keyword evidence="6" id="KW-0378">Hydrolase</keyword>
<reference evidence="9 10" key="1">
    <citation type="submission" date="2015-04" db="EMBL/GenBank/DDBJ databases">
        <title>Lasius niger genome sequencing.</title>
        <authorList>
            <person name="Konorov E.A."/>
            <person name="Nikitin M.A."/>
            <person name="Kirill M.V."/>
            <person name="Chang P."/>
        </authorList>
    </citation>
    <scope>NUCLEOTIDE SEQUENCE [LARGE SCALE GENOMIC DNA]</scope>
    <source>
        <tissue evidence="9">Whole</tissue>
    </source>
</reference>
<evidence type="ECO:0000256" key="6">
    <source>
        <dbReference type="ARBA" id="ARBA00022801"/>
    </source>
</evidence>
<keyword evidence="7" id="KW-0695">RNA-directed DNA polymerase</keyword>
<dbReference type="InterPro" id="IPR043502">
    <property type="entry name" value="DNA/RNA_pol_sf"/>
</dbReference>
<dbReference type="PANTHER" id="PTHR33064">
    <property type="entry name" value="POL PROTEIN"/>
    <property type="match status" value="1"/>
</dbReference>
<sequence>MFLKERSASIDYKNKRLHYDDSSIPFSETIYVHIKKRSVSPFYVNIANSEKQYGYIPRQTLNENIYFGEAIVTNVNGKAYLPIFNITENDYNIEIPSIELQDFDLADTLNGSTILGGVVETRGNETTNGPYVKGSNEIFTSHSYEENNFNNITETLGHSVIDNSPLKSESNSDHIAAARGTLAIYNNSNSSIDNPLYFERIQENTIPVNFLDEEIPCPRASAIMQLLRLEHLNSEELDNVKSLILNHSDRFHLPDDNLGATNATQHSIPTINEIPIHTKQYRYPPVHKDEIDKQVNELLSNDLIEYSTSPYNSPVWIVPKKPDSQGNKRWRMVIDYRSLNEKTIGDAYPLPNITDILDQLGSAKYFSVLDLASGFHQIPMASKDAPKTAFSTPYGHYQFKRMPFGLKNAPATFQRLMDNVLSGLQGNELFVYMDDIVIYARSMKEHEIKFNKLMQRLRNANLKLQPDKCEFLRHEVAYLGHIIGADGVKPDPNKIKSIMEFPTPKNEKNIKQFLGLAGYYRRFIPQFSKIAKPLTDLLKKTNIFNWQPRQTEAFNVLRSSLCSGPILQYPDFTKPFILTTDASGYAIGGVLSQGQIGKD</sequence>
<dbReference type="FunFam" id="3.30.70.270:FF:000115">
    <property type="entry name" value="Polyprotein of retroviral origin, putative"/>
    <property type="match status" value="1"/>
</dbReference>
<dbReference type="Proteomes" id="UP000036403">
    <property type="component" value="Unassembled WGS sequence"/>
</dbReference>
<proteinExistence type="predicted"/>
<dbReference type="FunFam" id="3.10.10.10:FF:000007">
    <property type="entry name" value="Retrovirus-related Pol polyprotein from transposon 17.6-like Protein"/>
    <property type="match status" value="1"/>
</dbReference>
<dbReference type="Pfam" id="PF00078">
    <property type="entry name" value="RVT_1"/>
    <property type="match status" value="1"/>
</dbReference>
<evidence type="ECO:0000256" key="3">
    <source>
        <dbReference type="ARBA" id="ARBA00022695"/>
    </source>
</evidence>
<dbReference type="Gene3D" id="3.30.70.270">
    <property type="match status" value="2"/>
</dbReference>
<evidence type="ECO:0000256" key="4">
    <source>
        <dbReference type="ARBA" id="ARBA00022722"/>
    </source>
</evidence>
<evidence type="ECO:0000256" key="2">
    <source>
        <dbReference type="ARBA" id="ARBA00022679"/>
    </source>
</evidence>
<keyword evidence="10" id="KW-1185">Reference proteome</keyword>
<gene>
    <name evidence="9" type="ORF">RF55_17889</name>
</gene>
<dbReference type="Pfam" id="PF17919">
    <property type="entry name" value="RT_RNaseH_2"/>
    <property type="match status" value="1"/>
</dbReference>
<protein>
    <submittedName>
        <fullName evidence="9">Enzymatic polyprotein endonuclease reverse</fullName>
    </submittedName>
</protein>
<evidence type="ECO:0000256" key="1">
    <source>
        <dbReference type="ARBA" id="ARBA00022670"/>
    </source>
</evidence>
<keyword evidence="3" id="KW-0548">Nucleotidyltransferase</keyword>
<keyword evidence="1" id="KW-0645">Protease</keyword>
<dbReference type="Gene3D" id="3.10.10.10">
    <property type="entry name" value="HIV Type 1 Reverse Transcriptase, subunit A, domain 1"/>
    <property type="match status" value="1"/>
</dbReference>